<evidence type="ECO:0000256" key="5">
    <source>
        <dbReference type="ARBA" id="ARBA00022737"/>
    </source>
</evidence>
<keyword evidence="8" id="KW-0675">Receptor</keyword>
<evidence type="ECO:0000313" key="11">
    <source>
        <dbReference type="EMBL" id="KAG2331215.1"/>
    </source>
</evidence>
<dbReference type="GO" id="GO:0016020">
    <property type="term" value="C:membrane"/>
    <property type="evidence" value="ECO:0007669"/>
    <property type="project" value="UniProtKB-SubCell"/>
</dbReference>
<dbReference type="EMBL" id="JAAMPC010000001">
    <property type="protein sequence ID" value="KAG2331215.1"/>
    <property type="molecule type" value="Genomic_DNA"/>
</dbReference>
<evidence type="ECO:0000256" key="3">
    <source>
        <dbReference type="ARBA" id="ARBA00022692"/>
    </source>
</evidence>
<evidence type="ECO:0008006" key="13">
    <source>
        <dbReference type="Google" id="ProtNLM"/>
    </source>
</evidence>
<accession>A0A8X7WLZ6</accession>
<keyword evidence="12" id="KW-1185">Reference proteome</keyword>
<feature type="transmembrane region" description="Helical" evidence="10">
    <location>
        <begin position="221"/>
        <end position="245"/>
    </location>
</feature>
<keyword evidence="7 10" id="KW-0472">Membrane</keyword>
<comment type="caution">
    <text evidence="11">The sequence shown here is derived from an EMBL/GenBank/DDBJ whole genome shotgun (WGS) entry which is preliminary data.</text>
</comment>
<organism evidence="11 12">
    <name type="scientific">Brassica carinata</name>
    <name type="common">Ethiopian mustard</name>
    <name type="synonym">Abyssinian cabbage</name>
    <dbReference type="NCBI Taxonomy" id="52824"/>
    <lineage>
        <taxon>Eukaryota</taxon>
        <taxon>Viridiplantae</taxon>
        <taxon>Streptophyta</taxon>
        <taxon>Embryophyta</taxon>
        <taxon>Tracheophyta</taxon>
        <taxon>Spermatophyta</taxon>
        <taxon>Magnoliopsida</taxon>
        <taxon>eudicotyledons</taxon>
        <taxon>Gunneridae</taxon>
        <taxon>Pentapetalae</taxon>
        <taxon>rosids</taxon>
        <taxon>malvids</taxon>
        <taxon>Brassicales</taxon>
        <taxon>Brassicaceae</taxon>
        <taxon>Brassiceae</taxon>
        <taxon>Brassica</taxon>
    </lineage>
</organism>
<evidence type="ECO:0000256" key="4">
    <source>
        <dbReference type="ARBA" id="ARBA00022729"/>
    </source>
</evidence>
<gene>
    <name evidence="11" type="ORF">Bca52824_002395</name>
</gene>
<keyword evidence="9" id="KW-0325">Glycoprotein</keyword>
<sequence length="263" mass="29764">MTDTFQRVYFRKRTEDKGNGSFAYKAEESMLRIEETEKSKPMVSQRVWDNRKTAKSPVDPEALGLRLRRLVCIAAWFGFLAVVKAHSSPGSSTDSRVDALLSVMGDFGYNLLLAQSWKGSDPCDYWCRITCMEGQIEYIVLASMNLMGRISKRFADLTSLYALDLSRNLLTGTIPYELTTVKMIRSLYLSHNQLHGRVPHFKTLIPDTKGNPEVRRDNHTLAWVLSGGFKALALGILIGVGIYLFRLGKGTDHIELVRQRILK</sequence>
<dbReference type="OrthoDB" id="1113885at2759"/>
<dbReference type="InterPro" id="IPR032675">
    <property type="entry name" value="LRR_dom_sf"/>
</dbReference>
<dbReference type="PANTHER" id="PTHR47986:SF4">
    <property type="entry name" value="PROTEIN KINASE DOMAIN-CONTAINING PROTEIN"/>
    <property type="match status" value="1"/>
</dbReference>
<dbReference type="PANTHER" id="PTHR47986">
    <property type="entry name" value="OSJNBA0070M12.3 PROTEIN"/>
    <property type="match status" value="1"/>
</dbReference>
<proteinExistence type="predicted"/>
<keyword evidence="6 10" id="KW-1133">Transmembrane helix</keyword>
<evidence type="ECO:0000313" key="12">
    <source>
        <dbReference type="Proteomes" id="UP000886595"/>
    </source>
</evidence>
<protein>
    <recommendedName>
        <fullName evidence="13">Leucine-rich repeat-containing N-terminal plant-type domain-containing protein</fullName>
    </recommendedName>
</protein>
<dbReference type="FunFam" id="3.80.10.10:FF:000129">
    <property type="entry name" value="Leucine-rich repeat receptor-like kinase"/>
    <property type="match status" value="1"/>
</dbReference>
<evidence type="ECO:0000256" key="9">
    <source>
        <dbReference type="ARBA" id="ARBA00023180"/>
    </source>
</evidence>
<evidence type="ECO:0000256" key="2">
    <source>
        <dbReference type="ARBA" id="ARBA00022614"/>
    </source>
</evidence>
<comment type="subcellular location">
    <subcellularLocation>
        <location evidence="1">Membrane</location>
        <topology evidence="1">Single-pass membrane protein</topology>
    </subcellularLocation>
</comment>
<name>A0A8X7WLZ6_BRACI</name>
<evidence type="ECO:0000256" key="1">
    <source>
        <dbReference type="ARBA" id="ARBA00004167"/>
    </source>
</evidence>
<dbReference type="Proteomes" id="UP000886595">
    <property type="component" value="Unassembled WGS sequence"/>
</dbReference>
<keyword evidence="2" id="KW-0433">Leucine-rich repeat</keyword>
<keyword evidence="3 10" id="KW-0812">Transmembrane</keyword>
<dbReference type="AlphaFoldDB" id="A0A8X7WLZ6"/>
<evidence type="ECO:0000256" key="10">
    <source>
        <dbReference type="SAM" id="Phobius"/>
    </source>
</evidence>
<dbReference type="InterPro" id="IPR052422">
    <property type="entry name" value="Auxin_Ser/Thr_Kinase"/>
</dbReference>
<evidence type="ECO:0000256" key="8">
    <source>
        <dbReference type="ARBA" id="ARBA00023170"/>
    </source>
</evidence>
<reference evidence="11 12" key="1">
    <citation type="submission" date="2020-02" db="EMBL/GenBank/DDBJ databases">
        <authorList>
            <person name="Ma Q."/>
            <person name="Huang Y."/>
            <person name="Song X."/>
            <person name="Pei D."/>
        </authorList>
    </citation>
    <scope>NUCLEOTIDE SEQUENCE [LARGE SCALE GENOMIC DNA]</scope>
    <source>
        <strain evidence="11">Sxm20200214</strain>
        <tissue evidence="11">Leaf</tissue>
    </source>
</reference>
<evidence type="ECO:0000256" key="6">
    <source>
        <dbReference type="ARBA" id="ARBA00022989"/>
    </source>
</evidence>
<keyword evidence="5" id="KW-0677">Repeat</keyword>
<evidence type="ECO:0000256" key="7">
    <source>
        <dbReference type="ARBA" id="ARBA00023136"/>
    </source>
</evidence>
<dbReference type="Pfam" id="PF13855">
    <property type="entry name" value="LRR_8"/>
    <property type="match status" value="1"/>
</dbReference>
<dbReference type="SUPFAM" id="SSF52058">
    <property type="entry name" value="L domain-like"/>
    <property type="match status" value="1"/>
</dbReference>
<dbReference type="Gene3D" id="3.80.10.10">
    <property type="entry name" value="Ribonuclease Inhibitor"/>
    <property type="match status" value="1"/>
</dbReference>
<dbReference type="InterPro" id="IPR001611">
    <property type="entry name" value="Leu-rich_rpt"/>
</dbReference>
<keyword evidence="4" id="KW-0732">Signal</keyword>